<dbReference type="EMBL" id="CABFNO020001361">
    <property type="protein sequence ID" value="CAG9983292.1"/>
    <property type="molecule type" value="Genomic_DNA"/>
</dbReference>
<name>A0A9N9U765_9HYPO</name>
<protein>
    <submittedName>
        <fullName evidence="1">Uncharacterized protein</fullName>
    </submittedName>
</protein>
<dbReference type="AlphaFoldDB" id="A0A9N9U765"/>
<accession>A0A9N9U765</accession>
<proteinExistence type="predicted"/>
<sequence>MDVNVGIQFLCLQERQVRAMHGAQEINFVVFAQVVPNWHQPIQSNVGRSLLELEDEISQDRRVALEAGVELVSGTGVE</sequence>
<dbReference type="Proteomes" id="UP000754883">
    <property type="component" value="Unassembled WGS sequence"/>
</dbReference>
<organism evidence="1 2">
    <name type="scientific">Clonostachys byssicola</name>
    <dbReference type="NCBI Taxonomy" id="160290"/>
    <lineage>
        <taxon>Eukaryota</taxon>
        <taxon>Fungi</taxon>
        <taxon>Dikarya</taxon>
        <taxon>Ascomycota</taxon>
        <taxon>Pezizomycotina</taxon>
        <taxon>Sordariomycetes</taxon>
        <taxon>Hypocreomycetidae</taxon>
        <taxon>Hypocreales</taxon>
        <taxon>Bionectriaceae</taxon>
        <taxon>Clonostachys</taxon>
    </lineage>
</organism>
<gene>
    <name evidence="1" type="ORF">CBYS24578_00010293</name>
</gene>
<evidence type="ECO:0000313" key="1">
    <source>
        <dbReference type="EMBL" id="CAG9983292.1"/>
    </source>
</evidence>
<reference evidence="1" key="1">
    <citation type="submission" date="2021-10" db="EMBL/GenBank/DDBJ databases">
        <authorList>
            <person name="Piombo E."/>
        </authorList>
    </citation>
    <scope>NUCLEOTIDE SEQUENCE</scope>
</reference>
<evidence type="ECO:0000313" key="2">
    <source>
        <dbReference type="Proteomes" id="UP000754883"/>
    </source>
</evidence>
<comment type="caution">
    <text evidence="1">The sequence shown here is derived from an EMBL/GenBank/DDBJ whole genome shotgun (WGS) entry which is preliminary data.</text>
</comment>
<keyword evidence="2" id="KW-1185">Reference proteome</keyword>